<dbReference type="OrthoDB" id="167809at2759"/>
<dbReference type="GO" id="GO:0016787">
    <property type="term" value="F:hydrolase activity"/>
    <property type="evidence" value="ECO:0007669"/>
    <property type="project" value="UniProtKB-KW"/>
</dbReference>
<dbReference type="AlphaFoldDB" id="A0A9P4VKF4"/>
<dbReference type="PANTHER" id="PTHR43540:SF9">
    <property type="entry name" value="FAMILY HYDROLASE, PUTATIVE (AFU_ORTHOLOGUE AFUA_2G08700)-RELATED"/>
    <property type="match status" value="1"/>
</dbReference>
<feature type="domain" description="Isochorismatase-like" evidence="3">
    <location>
        <begin position="52"/>
        <end position="238"/>
    </location>
</feature>
<keyword evidence="5" id="KW-1185">Reference proteome</keyword>
<dbReference type="Gene3D" id="3.40.50.850">
    <property type="entry name" value="Isochorismatase-like"/>
    <property type="match status" value="1"/>
</dbReference>
<dbReference type="InterPro" id="IPR000868">
    <property type="entry name" value="Isochorismatase-like_dom"/>
</dbReference>
<evidence type="ECO:0000256" key="1">
    <source>
        <dbReference type="ARBA" id="ARBA00006336"/>
    </source>
</evidence>
<comment type="similarity">
    <text evidence="1">Belongs to the isochorismatase family.</text>
</comment>
<accession>A0A9P4VKF4</accession>
<dbReference type="CDD" id="cd00431">
    <property type="entry name" value="cysteine_hydrolases"/>
    <property type="match status" value="1"/>
</dbReference>
<evidence type="ECO:0000313" key="5">
    <source>
        <dbReference type="Proteomes" id="UP000799429"/>
    </source>
</evidence>
<dbReference type="SUPFAM" id="SSF52499">
    <property type="entry name" value="Isochorismatase-like hydrolases"/>
    <property type="match status" value="1"/>
</dbReference>
<dbReference type="Pfam" id="PF00857">
    <property type="entry name" value="Isochorismatase"/>
    <property type="match status" value="1"/>
</dbReference>
<reference evidence="4" key="1">
    <citation type="journal article" date="2020" name="Stud. Mycol.">
        <title>101 Dothideomycetes genomes: a test case for predicting lifestyles and emergence of pathogens.</title>
        <authorList>
            <person name="Haridas S."/>
            <person name="Albert R."/>
            <person name="Binder M."/>
            <person name="Bloem J."/>
            <person name="Labutti K."/>
            <person name="Salamov A."/>
            <person name="Andreopoulos B."/>
            <person name="Baker S."/>
            <person name="Barry K."/>
            <person name="Bills G."/>
            <person name="Bluhm B."/>
            <person name="Cannon C."/>
            <person name="Castanera R."/>
            <person name="Culley D."/>
            <person name="Daum C."/>
            <person name="Ezra D."/>
            <person name="Gonzalez J."/>
            <person name="Henrissat B."/>
            <person name="Kuo A."/>
            <person name="Liang C."/>
            <person name="Lipzen A."/>
            <person name="Lutzoni F."/>
            <person name="Magnuson J."/>
            <person name="Mondo S."/>
            <person name="Nolan M."/>
            <person name="Ohm R."/>
            <person name="Pangilinan J."/>
            <person name="Park H.-J."/>
            <person name="Ramirez L."/>
            <person name="Alfaro M."/>
            <person name="Sun H."/>
            <person name="Tritt A."/>
            <person name="Yoshinaga Y."/>
            <person name="Zwiers L.-H."/>
            <person name="Turgeon B."/>
            <person name="Goodwin S."/>
            <person name="Spatafora J."/>
            <person name="Crous P."/>
            <person name="Grigoriev I."/>
        </authorList>
    </citation>
    <scope>NUCLEOTIDE SEQUENCE</scope>
    <source>
        <strain evidence="4">CBS 101060</strain>
    </source>
</reference>
<dbReference type="InterPro" id="IPR036380">
    <property type="entry name" value="Isochorismatase-like_sf"/>
</dbReference>
<name>A0A9P4VKF4_9PEZI</name>
<dbReference type="InterPro" id="IPR050272">
    <property type="entry name" value="Isochorismatase-like_hydrls"/>
</dbReference>
<dbReference type="PANTHER" id="PTHR43540">
    <property type="entry name" value="PEROXYUREIDOACRYLATE/UREIDOACRYLATE AMIDOHYDROLASE-RELATED"/>
    <property type="match status" value="1"/>
</dbReference>
<evidence type="ECO:0000259" key="3">
    <source>
        <dbReference type="Pfam" id="PF00857"/>
    </source>
</evidence>
<comment type="caution">
    <text evidence="4">The sequence shown here is derived from an EMBL/GenBank/DDBJ whole genome shotgun (WGS) entry which is preliminary data.</text>
</comment>
<dbReference type="Proteomes" id="UP000799429">
    <property type="component" value="Unassembled WGS sequence"/>
</dbReference>
<proteinExistence type="inferred from homology"/>
<sequence>MSSETNQWLYDTTAQLFDLTRRRLSPSPPSSLTIPSPRSLHHRGLIIDPSRTVLIIIDMQNFFLSPLIHSHPAGLSTIKPLTRIIPRCRSLQIPVCWLNWGLDEASLASLPPAVSRGFCPTRAANDGCGWHFGLGAPLPSNQGRTLFKGTWNADIYSPLRPYVDPSDQIFHKARMSGLWRESELLHQYLRSSGAKTLLFAGVNTDQCVLGTLTDACNWGWDCVLLRDCCGTMTEGNAGALAEYQVERNLGFVVGSEEFLGAEVVG</sequence>
<dbReference type="EMBL" id="MU006104">
    <property type="protein sequence ID" value="KAF2836321.1"/>
    <property type="molecule type" value="Genomic_DNA"/>
</dbReference>
<organism evidence="4 5">
    <name type="scientific">Patellaria atrata CBS 101060</name>
    <dbReference type="NCBI Taxonomy" id="1346257"/>
    <lineage>
        <taxon>Eukaryota</taxon>
        <taxon>Fungi</taxon>
        <taxon>Dikarya</taxon>
        <taxon>Ascomycota</taxon>
        <taxon>Pezizomycotina</taxon>
        <taxon>Dothideomycetes</taxon>
        <taxon>Dothideomycetes incertae sedis</taxon>
        <taxon>Patellariales</taxon>
        <taxon>Patellariaceae</taxon>
        <taxon>Patellaria</taxon>
    </lineage>
</organism>
<protein>
    <submittedName>
        <fullName evidence="4">Isochorismatase hydrolase</fullName>
    </submittedName>
</protein>
<evidence type="ECO:0000256" key="2">
    <source>
        <dbReference type="ARBA" id="ARBA00022801"/>
    </source>
</evidence>
<keyword evidence="2 4" id="KW-0378">Hydrolase</keyword>
<evidence type="ECO:0000313" key="4">
    <source>
        <dbReference type="EMBL" id="KAF2836321.1"/>
    </source>
</evidence>
<gene>
    <name evidence="4" type="ORF">M501DRAFT_1026169</name>
</gene>